<dbReference type="SUPFAM" id="SSF48371">
    <property type="entry name" value="ARM repeat"/>
    <property type="match status" value="1"/>
</dbReference>
<feature type="compositionally biased region" description="Basic and acidic residues" evidence="1">
    <location>
        <begin position="172"/>
        <end position="182"/>
    </location>
</feature>
<keyword evidence="2" id="KW-1185">Reference proteome</keyword>
<feature type="region of interest" description="Disordered" evidence="1">
    <location>
        <begin position="958"/>
        <end position="1035"/>
    </location>
</feature>
<dbReference type="Gene3D" id="1.25.10.10">
    <property type="entry name" value="Leucine-rich Repeat Variant"/>
    <property type="match status" value="2"/>
</dbReference>
<feature type="compositionally biased region" description="Basic and acidic residues" evidence="1">
    <location>
        <begin position="1106"/>
        <end position="1131"/>
    </location>
</feature>
<feature type="region of interest" description="Disordered" evidence="1">
    <location>
        <begin position="127"/>
        <end position="187"/>
    </location>
</feature>
<feature type="region of interest" description="Disordered" evidence="1">
    <location>
        <begin position="1072"/>
        <end position="1237"/>
    </location>
</feature>
<feature type="compositionally biased region" description="Polar residues" evidence="1">
    <location>
        <begin position="981"/>
        <end position="994"/>
    </location>
</feature>
<dbReference type="InterPro" id="IPR011989">
    <property type="entry name" value="ARM-like"/>
</dbReference>
<feature type="compositionally biased region" description="Acidic residues" evidence="1">
    <location>
        <begin position="142"/>
        <end position="156"/>
    </location>
</feature>
<dbReference type="PANTHER" id="PTHR12697">
    <property type="entry name" value="PBS LYASE HEAT-LIKE PROTEIN"/>
    <property type="match status" value="1"/>
</dbReference>
<protein>
    <submittedName>
        <fullName evidence="3">HEAT repeat-containing protein 4-like</fullName>
    </submittedName>
</protein>
<evidence type="ECO:0000256" key="1">
    <source>
        <dbReference type="SAM" id="MobiDB-lite"/>
    </source>
</evidence>
<dbReference type="Proteomes" id="UP000694865">
    <property type="component" value="Unplaced"/>
</dbReference>
<reference evidence="3" key="1">
    <citation type="journal article" date="2008" name="Biol. Bull.">
        <title>cDNA sequences for transcription factors and signaling proteins of the hemichordate Saccoglossus kowalevskii: efficacy of the expressed sequence tag (EST) approach for evolutionary and developmental studies of a new organism.</title>
        <authorList>
            <person name="Freeman R.M. Jr."/>
            <person name="Wu M."/>
            <person name="Cordonnier-Pratt M.M."/>
            <person name="Pratt L.H."/>
            <person name="Gruber C.E."/>
            <person name="Smith M."/>
            <person name="Lander E.S."/>
            <person name="Stange-Thomann N."/>
            <person name="Lowe C.J."/>
            <person name="Gerhart J."/>
            <person name="Kirschner M."/>
        </authorList>
    </citation>
    <scope>NUCLEOTIDE SEQUENCE</scope>
</reference>
<evidence type="ECO:0000313" key="2">
    <source>
        <dbReference type="Proteomes" id="UP000694865"/>
    </source>
</evidence>
<feature type="compositionally biased region" description="Acidic residues" evidence="1">
    <location>
        <begin position="1215"/>
        <end position="1237"/>
    </location>
</feature>
<dbReference type="InterPro" id="IPR016024">
    <property type="entry name" value="ARM-type_fold"/>
</dbReference>
<evidence type="ECO:0000313" key="3">
    <source>
        <dbReference type="RefSeq" id="NP_001171770.1"/>
    </source>
</evidence>
<accession>A0ABM0GGU3</accession>
<organism evidence="2 3">
    <name type="scientific">Saccoglossus kowalevskii</name>
    <name type="common">Acorn worm</name>
    <dbReference type="NCBI Taxonomy" id="10224"/>
    <lineage>
        <taxon>Eukaryota</taxon>
        <taxon>Metazoa</taxon>
        <taxon>Hemichordata</taxon>
        <taxon>Enteropneusta</taxon>
        <taxon>Harrimaniidae</taxon>
        <taxon>Saccoglossus</taxon>
    </lineage>
</organism>
<proteinExistence type="predicted"/>
<gene>
    <name evidence="3" type="primary">LOC100369763</name>
</gene>
<dbReference type="PANTHER" id="PTHR12697:SF20">
    <property type="entry name" value="HEAT REPEAT-CONTAINING PROTEIN 4"/>
    <property type="match status" value="1"/>
</dbReference>
<feature type="compositionally biased region" description="Acidic residues" evidence="1">
    <location>
        <begin position="1196"/>
        <end position="1206"/>
    </location>
</feature>
<reference evidence="3" key="2">
    <citation type="submission" date="2025-08" db="UniProtKB">
        <authorList>
            <consortium name="RefSeq"/>
        </authorList>
    </citation>
    <scope>IDENTIFICATION</scope>
</reference>
<dbReference type="RefSeq" id="NP_001171770.1">
    <property type="nucleotide sequence ID" value="NM_001184841.1"/>
</dbReference>
<dbReference type="GeneID" id="100369763"/>
<feature type="region of interest" description="Disordered" evidence="1">
    <location>
        <begin position="422"/>
        <end position="444"/>
    </location>
</feature>
<name>A0ABM0GGU3_SACKO</name>
<dbReference type="Pfam" id="PF13646">
    <property type="entry name" value="HEAT_2"/>
    <property type="match status" value="1"/>
</dbReference>
<sequence length="1237" mass="138619">MATDKLATPFLFPCAAKVKIPQIGSEDSKLRIKGISDIPLGKIPEVSGDISKKYLKKISTDLKFADEVIEQRGAHTLPYDETKLLDAYRYEGLCTTPHKKHVVVGRHNTRGADKKHLPCNLKKRHHHLMPLIVRPPDKSKVEEDEDESSEEEEDGSEVSTDTRNRKPGKSKVRIESPDKRASPDPAEVFLTEANLAARELESQVSKETAKWEEYLLLSLSKNTARWIVSEKTGMGNQQEDLKKLLHYHYGEPQHPTDTIIRDDVSVSDIGGSSEPDLVSRVSKDKNKELYSDKVSKEGFSRISDDESQVEMSASMPLVSFYRLPGGLRRQHKELERELSGAINTTANEIKVVPQKPPPPKTLKDFINPAVGEKVYMTSNQFEQEWLTGARQVHQSQGDKTQLVLDTGNKYKISYLENYPQSPSQWHYDDSSEHSKKKKGSSLSASKITIKGKTKWSKLPEPDDSDRLGIAIQDTEYSHTEKEADVSTVKKARENPSLLKIVDGWRSKWNLGNRWHDSSIEDLVRDMSDIHDHVRLGAIATIARAATFRPPPDPGIKLHGSRNEVQEKDEKTLALHGVLPDKLLACVEKALYDTASRVRITAAIALYTLNTPSTEATRILNKVLRDGDSPERWAASQCLAHAGVCDSFVVGELIQQIFTTDDMVQYEQAMSLLCKLSSQSNIVHSMVAEQLNSTSWKQRLMACKILPRLYGQINKDLTHKLSTLMWYDWHQDVRKIAAQTLGRTGHGKEVHNDLRDRIKTGNERDRVDALTKIGHLGIMTAKLMPVFLSCFNDEYISVRTAAANTAGYLRIQDKQIIRKLLFQTQFDSSWKVKAHAIKGLGMIGLLTEEIGEAVLWALRFETSAGVRAEACHSLVKLGMRGDHVTHILQDRLLVETDEVVREQVALALESLGVSPSGDMDMVQAIKVEVRRLNTRLNIAAKITTNEKQANRELLHERYFSVPRTPAPPPSEGETDKSIAGSRASTRLSSRTNTPGFQFGSEEDEMSLPKTPAGDSSRYLSTLTPPPKTPSRRTPEEKLEKLIEVYDGVVSMKEYRDYIDQSEVALDETLPKRKLADIPETEQEEETAKLDKTEDEDEKQEEQTFTIGKEDKETQMTPIERELKDTMAYHDTIDPNFGESTAEGTDVIEMKHASPPPPTHQSEPESSNQEKDNIDASGKSEISEDDPQDSATAAVAPEESDDEEEELAPEPPVAEQPEVESEDEAEGESEENTDGSDDE</sequence>